<organism evidence="1 2">
    <name type="scientific">Hypholoma sublateritium (strain FD-334 SS-4)</name>
    <dbReference type="NCBI Taxonomy" id="945553"/>
    <lineage>
        <taxon>Eukaryota</taxon>
        <taxon>Fungi</taxon>
        <taxon>Dikarya</taxon>
        <taxon>Basidiomycota</taxon>
        <taxon>Agaricomycotina</taxon>
        <taxon>Agaricomycetes</taxon>
        <taxon>Agaricomycetidae</taxon>
        <taxon>Agaricales</taxon>
        <taxon>Agaricineae</taxon>
        <taxon>Strophariaceae</taxon>
        <taxon>Hypholoma</taxon>
    </lineage>
</organism>
<proteinExistence type="predicted"/>
<dbReference type="AlphaFoldDB" id="A0A0D2P7R9"/>
<gene>
    <name evidence="1" type="ORF">HYPSUDRAFT_212698</name>
</gene>
<evidence type="ECO:0000313" key="1">
    <source>
        <dbReference type="EMBL" id="KJA27019.1"/>
    </source>
</evidence>
<accession>A0A0D2P7R9</accession>
<evidence type="ECO:0000313" key="2">
    <source>
        <dbReference type="Proteomes" id="UP000054270"/>
    </source>
</evidence>
<protein>
    <submittedName>
        <fullName evidence="1">Uncharacterized protein</fullName>
    </submittedName>
</protein>
<name>A0A0D2P7R9_HYPSF</name>
<reference evidence="2" key="1">
    <citation type="submission" date="2014-04" db="EMBL/GenBank/DDBJ databases">
        <title>Evolutionary Origins and Diversification of the Mycorrhizal Mutualists.</title>
        <authorList>
            <consortium name="DOE Joint Genome Institute"/>
            <consortium name="Mycorrhizal Genomics Consortium"/>
            <person name="Kohler A."/>
            <person name="Kuo A."/>
            <person name="Nagy L.G."/>
            <person name="Floudas D."/>
            <person name="Copeland A."/>
            <person name="Barry K.W."/>
            <person name="Cichocki N."/>
            <person name="Veneault-Fourrey C."/>
            <person name="LaButti K."/>
            <person name="Lindquist E.A."/>
            <person name="Lipzen A."/>
            <person name="Lundell T."/>
            <person name="Morin E."/>
            <person name="Murat C."/>
            <person name="Riley R."/>
            <person name="Ohm R."/>
            <person name="Sun H."/>
            <person name="Tunlid A."/>
            <person name="Henrissat B."/>
            <person name="Grigoriev I.V."/>
            <person name="Hibbett D.S."/>
            <person name="Martin F."/>
        </authorList>
    </citation>
    <scope>NUCLEOTIDE SEQUENCE [LARGE SCALE GENOMIC DNA]</scope>
    <source>
        <strain evidence="2">FD-334 SS-4</strain>
    </source>
</reference>
<sequence length="139" mass="16140">MNMRQDIRVECMRCLPANGGKSKGRTRRVMTWKTAVLHDIEVHSEEPPSDSGWRLVTDEADLTQVQESELKRNPHGRDRIFLDDHCRYCDRRLKVSGDTPESHLSSAHNIREEDETRLKQHLYVGLDLPMKGYPFAVKI</sequence>
<dbReference type="Proteomes" id="UP000054270">
    <property type="component" value="Unassembled WGS sequence"/>
</dbReference>
<dbReference type="EMBL" id="KN817525">
    <property type="protein sequence ID" value="KJA27019.1"/>
    <property type="molecule type" value="Genomic_DNA"/>
</dbReference>
<keyword evidence="2" id="KW-1185">Reference proteome</keyword>